<reference evidence="2" key="1">
    <citation type="submission" date="2017-02" db="UniProtKB">
        <authorList>
            <consortium name="WormBaseParasite"/>
        </authorList>
    </citation>
    <scope>IDENTIFICATION</scope>
</reference>
<sequence>MSLRRSLFQYSNSTKSSQAWNANVTIQPIRYERESRLLSSDAGIVRIVYITGCVEARMMSYLTYPSVKQLQLDDPEELSPSNMTLFVALRAADFHVSSPLYLQGSEFEVLAAPDRGCSALPELVST</sequence>
<evidence type="ECO:0000313" key="1">
    <source>
        <dbReference type="Proteomes" id="UP000036681"/>
    </source>
</evidence>
<dbReference type="Proteomes" id="UP000036681">
    <property type="component" value="Unplaced"/>
</dbReference>
<proteinExistence type="predicted"/>
<keyword evidence="1" id="KW-1185">Reference proteome</keyword>
<name>A0A0M3IRL8_ASCLU</name>
<protein>
    <submittedName>
        <fullName evidence="2">Uncharacterized protein</fullName>
    </submittedName>
</protein>
<dbReference type="WBParaSite" id="ALUE_0002139601-mRNA-1">
    <property type="protein sequence ID" value="ALUE_0002139601-mRNA-1"/>
    <property type="gene ID" value="ALUE_0002139601"/>
</dbReference>
<dbReference type="AlphaFoldDB" id="A0A0M3IRL8"/>
<evidence type="ECO:0000313" key="2">
    <source>
        <dbReference type="WBParaSite" id="ALUE_0002139601-mRNA-1"/>
    </source>
</evidence>
<accession>A0A0M3IRL8</accession>
<organism evidence="1 2">
    <name type="scientific">Ascaris lumbricoides</name>
    <name type="common">Giant roundworm</name>
    <dbReference type="NCBI Taxonomy" id="6252"/>
    <lineage>
        <taxon>Eukaryota</taxon>
        <taxon>Metazoa</taxon>
        <taxon>Ecdysozoa</taxon>
        <taxon>Nematoda</taxon>
        <taxon>Chromadorea</taxon>
        <taxon>Rhabditida</taxon>
        <taxon>Spirurina</taxon>
        <taxon>Ascaridomorpha</taxon>
        <taxon>Ascaridoidea</taxon>
        <taxon>Ascarididae</taxon>
        <taxon>Ascaris</taxon>
    </lineage>
</organism>